<dbReference type="SUPFAM" id="SSF50249">
    <property type="entry name" value="Nucleic acid-binding proteins"/>
    <property type="match status" value="1"/>
</dbReference>
<dbReference type="InterPro" id="IPR050180">
    <property type="entry name" value="RNR_Ribonuclease"/>
</dbReference>
<accession>A0A2C5X181</accession>
<dbReference type="GO" id="GO:0006402">
    <property type="term" value="P:mRNA catabolic process"/>
    <property type="evidence" value="ECO:0007669"/>
    <property type="project" value="TreeGrafter"/>
</dbReference>
<feature type="domain" description="RNB" evidence="2">
    <location>
        <begin position="566"/>
        <end position="919"/>
    </location>
</feature>
<dbReference type="Proteomes" id="UP000222788">
    <property type="component" value="Unassembled WGS sequence"/>
</dbReference>
<dbReference type="STRING" id="1035309.A0A2C5X181"/>
<dbReference type="Pfam" id="PF23216">
    <property type="entry name" value="WHD_CYT4"/>
    <property type="match status" value="1"/>
</dbReference>
<evidence type="ECO:0000259" key="2">
    <source>
        <dbReference type="SMART" id="SM00955"/>
    </source>
</evidence>
<dbReference type="Pfam" id="PF00773">
    <property type="entry name" value="RNB"/>
    <property type="match status" value="1"/>
</dbReference>
<dbReference type="Pfam" id="PF23214">
    <property type="entry name" value="SH3_CYT4"/>
    <property type="match status" value="1"/>
</dbReference>
<gene>
    <name evidence="3" type="primary">cyt-4</name>
    <name evidence="3" type="ORF">CFIMG_002251RA</name>
</gene>
<proteinExistence type="predicted"/>
<organism evidence="3 4">
    <name type="scientific">Ceratocystis fimbriata CBS 114723</name>
    <dbReference type="NCBI Taxonomy" id="1035309"/>
    <lineage>
        <taxon>Eukaryota</taxon>
        <taxon>Fungi</taxon>
        <taxon>Dikarya</taxon>
        <taxon>Ascomycota</taxon>
        <taxon>Pezizomycotina</taxon>
        <taxon>Sordariomycetes</taxon>
        <taxon>Hypocreomycetidae</taxon>
        <taxon>Microascales</taxon>
        <taxon>Ceratocystidaceae</taxon>
        <taxon>Ceratocystis</taxon>
    </lineage>
</organism>
<dbReference type="InterPro" id="IPR057912">
    <property type="entry name" value="OB_CYT4_C"/>
</dbReference>
<dbReference type="InterPro" id="IPR001900">
    <property type="entry name" value="RNase_II/R"/>
</dbReference>
<evidence type="ECO:0000256" key="1">
    <source>
        <dbReference type="SAM" id="Coils"/>
    </source>
</evidence>
<dbReference type="PANTHER" id="PTHR23355">
    <property type="entry name" value="RIBONUCLEASE"/>
    <property type="match status" value="1"/>
</dbReference>
<keyword evidence="4" id="KW-1185">Reference proteome</keyword>
<feature type="coiled-coil region" evidence="1">
    <location>
        <begin position="729"/>
        <end position="756"/>
    </location>
</feature>
<dbReference type="InterPro" id="IPR056625">
    <property type="entry name" value="SH3_CYT4"/>
</dbReference>
<dbReference type="OrthoDB" id="2285229at2759"/>
<dbReference type="AlphaFoldDB" id="A0A2C5X181"/>
<dbReference type="GO" id="GO:0000175">
    <property type="term" value="F:3'-5'-RNA exonuclease activity"/>
    <property type="evidence" value="ECO:0007669"/>
    <property type="project" value="TreeGrafter"/>
</dbReference>
<dbReference type="InterPro" id="IPR056624">
    <property type="entry name" value="WH_CYT4"/>
</dbReference>
<dbReference type="PANTHER" id="PTHR23355:SF65">
    <property type="entry name" value="EXORIBONUCLEASE CYT-4, PUTATIVE (AFU_ORTHOLOGUE AFUA_7G01550)-RELATED"/>
    <property type="match status" value="1"/>
</dbReference>
<dbReference type="InterPro" id="IPR012340">
    <property type="entry name" value="NA-bd_OB-fold"/>
</dbReference>
<reference evidence="3 4" key="1">
    <citation type="journal article" date="2013" name="Fungal Biol.">
        <title>Analysis of microsatellite markers in the genome of the plant pathogen Ceratocystis fimbriata.</title>
        <authorList>
            <person name="Simpson M.C."/>
            <person name="Wilken P.M."/>
            <person name="Coetzee M.P."/>
            <person name="Wingfield M.J."/>
            <person name="Wingfield B.D."/>
        </authorList>
    </citation>
    <scope>NUCLEOTIDE SEQUENCE [LARGE SCALE GENOMIC DNA]</scope>
    <source>
        <strain evidence="3 4">CBS 114723</strain>
    </source>
</reference>
<dbReference type="EMBL" id="APWK03000089">
    <property type="protein sequence ID" value="PHH51634.1"/>
    <property type="molecule type" value="Genomic_DNA"/>
</dbReference>
<evidence type="ECO:0000313" key="4">
    <source>
        <dbReference type="Proteomes" id="UP000222788"/>
    </source>
</evidence>
<dbReference type="GO" id="GO:0003723">
    <property type="term" value="F:RNA binding"/>
    <property type="evidence" value="ECO:0007669"/>
    <property type="project" value="InterPro"/>
</dbReference>
<protein>
    <submittedName>
        <fullName evidence="3">Mitochondrial protein cyt-4</fullName>
    </submittedName>
</protein>
<name>A0A2C5X181_9PEZI</name>
<sequence length="1057" mass="119335">MQRTIIITTPSRQCLRTSLMLANPRLLHTTSHVETRMFESRKPKDAAATKKKLAPHLAMVPTYTNITMSETYQSLLQWDHENPQESVKINEHTSLIPGEMPNYLSKSEPLSAWRDLREANSLDGDVMVAGADSKEGFEESSTMAISMQCKVGALVEIRTQDSRIPLLGIIIHKQHGGNFIYTNTGQLLYKASLQPSFFIPDFVQSEELSMLYKYIPDEDADPHNLEDRQPQRTECSKLLSAMQKFIDESASIYHLNMNAIITAHEHIGDEDHHVYVSISELADSILSKSHSEIFEKSRIAAKFDGAEKSTMRRHITPDIKKQFTTPAALYAVHRSIMEHYVWAFTITSIPDSDGKFLYEVIPLSWARDINFTEQQVRGMMEASGWPMAKTAPLNNSHLLQDFLQRAKHYIKISRESRSWSNHGTIGPITEKPEMPPPTFLSWKKSDYRFLRFIEIWSCYDQFPSGARLHTIGSQLLKLTEMYTEAELLSNSLGWTFMQEVREVVPWDIQARYTYRFPGMKVLKTRIGAVTTTGNDGMSESNATGYERLLEPEIEGSMCEDIAAGHRRSWEGANVFAIDEESTTLIDDAISLERIPGKSNEFWVHIHVADPAAFLVPNSPLSRWLEVLPQNVYLPGNLENMFPPEFVKNVVTPKFSLDKNRPCLTFSARVNNEGKILSSKIEPGILPSIIYIKGSEVSKAIPEDQRRKLSQDKPFIVGQLPEDILVDRGMTSYEELNQTQKDDLAELQRLGEALRKERVARLGFPGHVSRPQVYVATPRGSNHQQDAYIRISYFEGGLSGDVVSSHMQLAGQIAAKWCAERGIPAPYRTQPQAEERKSKIQGLWKKAFPSATALLDKNTTTQEQKEAFSQLLAEAGAVELSTTPAPILAMGVDMYTKATSPLRRYTDLLLHWQIHGALAHERAEASASKKTPIKPVFPLPLLDRKLQAVRNRERIARRLEGTAGSRQWILQALTRAWKFGQAELPTTFKFTVDDVLSRMVVGSLDWFDQRAVATSDSLSKVVKKLAEVQKGDVFEVELDDVNIHSKTIKVKALKKLGA</sequence>
<dbReference type="Pfam" id="PF25522">
    <property type="entry name" value="OB_cyt-4"/>
    <property type="match status" value="1"/>
</dbReference>
<reference evidence="3 4" key="2">
    <citation type="journal article" date="2013" name="IMA Fungus">
        <title>IMA Genome-F 1: Ceratocystis fimbriata: Draft nuclear genome sequence for the plant pathogen, Ceratocystis fimbriata.</title>
        <authorList>
            <person name="Wilken P.M."/>
            <person name="Steenkamp E.T."/>
            <person name="Wingfield M.J."/>
            <person name="de Beer Z.W."/>
            <person name="Wingfield B.D."/>
        </authorList>
    </citation>
    <scope>NUCLEOTIDE SEQUENCE [LARGE SCALE GENOMIC DNA]</scope>
    <source>
        <strain evidence="3 4">CBS 114723</strain>
    </source>
</reference>
<keyword evidence="1" id="KW-0175">Coiled coil</keyword>
<comment type="caution">
    <text evidence="3">The sequence shown here is derived from an EMBL/GenBank/DDBJ whole genome shotgun (WGS) entry which is preliminary data.</text>
</comment>
<dbReference type="GO" id="GO:0000932">
    <property type="term" value="C:P-body"/>
    <property type="evidence" value="ECO:0007669"/>
    <property type="project" value="TreeGrafter"/>
</dbReference>
<dbReference type="SMART" id="SM00955">
    <property type="entry name" value="RNB"/>
    <property type="match status" value="1"/>
</dbReference>
<evidence type="ECO:0000313" key="3">
    <source>
        <dbReference type="EMBL" id="PHH51634.1"/>
    </source>
</evidence>